<proteinExistence type="predicted"/>
<protein>
    <submittedName>
        <fullName evidence="1">Uncharacterized protein</fullName>
    </submittedName>
</protein>
<name>A0A974CS15_XENLA</name>
<dbReference type="AlphaFoldDB" id="A0A974CS15"/>
<dbReference type="InterPro" id="IPR041898">
    <property type="entry name" value="MAGE_WH1"/>
</dbReference>
<gene>
    <name evidence="1" type="ORF">XELAEV_18029665mg</name>
</gene>
<dbReference type="EMBL" id="CM004475">
    <property type="protein sequence ID" value="OCT78578.1"/>
    <property type="molecule type" value="Genomic_DNA"/>
</dbReference>
<organism evidence="1 2">
    <name type="scientific">Xenopus laevis</name>
    <name type="common">African clawed frog</name>
    <dbReference type="NCBI Taxonomy" id="8355"/>
    <lineage>
        <taxon>Eukaryota</taxon>
        <taxon>Metazoa</taxon>
        <taxon>Chordata</taxon>
        <taxon>Craniata</taxon>
        <taxon>Vertebrata</taxon>
        <taxon>Euteleostomi</taxon>
        <taxon>Amphibia</taxon>
        <taxon>Batrachia</taxon>
        <taxon>Anura</taxon>
        <taxon>Pipoidea</taxon>
        <taxon>Pipidae</taxon>
        <taxon>Xenopodinae</taxon>
        <taxon>Xenopus</taxon>
        <taxon>Xenopus</taxon>
    </lineage>
</organism>
<evidence type="ECO:0000313" key="1">
    <source>
        <dbReference type="EMBL" id="OCT78578.1"/>
    </source>
</evidence>
<reference evidence="2" key="1">
    <citation type="journal article" date="2016" name="Nature">
        <title>Genome evolution in the allotetraploid frog Xenopus laevis.</title>
        <authorList>
            <person name="Session A.M."/>
            <person name="Uno Y."/>
            <person name="Kwon T."/>
            <person name="Chapman J.A."/>
            <person name="Toyoda A."/>
            <person name="Takahashi S."/>
            <person name="Fukui A."/>
            <person name="Hikosaka A."/>
            <person name="Suzuki A."/>
            <person name="Kondo M."/>
            <person name="van Heeringen S.J."/>
            <person name="Quigley I."/>
            <person name="Heinz S."/>
            <person name="Ogino H."/>
            <person name="Ochi H."/>
            <person name="Hellsten U."/>
            <person name="Lyons J.B."/>
            <person name="Simakov O."/>
            <person name="Putnam N."/>
            <person name="Stites J."/>
            <person name="Kuroki Y."/>
            <person name="Tanaka T."/>
            <person name="Michiue T."/>
            <person name="Watanabe M."/>
            <person name="Bogdanovic O."/>
            <person name="Lister R."/>
            <person name="Georgiou G."/>
            <person name="Paranjpe S.S."/>
            <person name="van Kruijsbergen I."/>
            <person name="Shu S."/>
            <person name="Carlson J."/>
            <person name="Kinoshita T."/>
            <person name="Ohta Y."/>
            <person name="Mawaribuchi S."/>
            <person name="Jenkins J."/>
            <person name="Grimwood J."/>
            <person name="Schmutz J."/>
            <person name="Mitros T."/>
            <person name="Mozaffari S.V."/>
            <person name="Suzuki Y."/>
            <person name="Haramoto Y."/>
            <person name="Yamamoto T.S."/>
            <person name="Takagi C."/>
            <person name="Heald R."/>
            <person name="Miller K."/>
            <person name="Haudenschild C."/>
            <person name="Kitzman J."/>
            <person name="Nakayama T."/>
            <person name="Izutsu Y."/>
            <person name="Robert J."/>
            <person name="Fortriede J."/>
            <person name="Burns K."/>
            <person name="Lotay V."/>
            <person name="Karimi K."/>
            <person name="Yasuoka Y."/>
            <person name="Dichmann D.S."/>
            <person name="Flajnik M.F."/>
            <person name="Houston D.W."/>
            <person name="Shendure J."/>
            <person name="DuPasquier L."/>
            <person name="Vize P.D."/>
            <person name="Zorn A.M."/>
            <person name="Ito M."/>
            <person name="Marcotte E.M."/>
            <person name="Wallingford J.B."/>
            <person name="Ito Y."/>
            <person name="Asashima M."/>
            <person name="Ueno N."/>
            <person name="Matsuda Y."/>
            <person name="Veenstra G.J."/>
            <person name="Fujiyama A."/>
            <person name="Harland R.M."/>
            <person name="Taira M."/>
            <person name="Rokhsar D.S."/>
        </authorList>
    </citation>
    <scope>NUCLEOTIDE SEQUENCE [LARGE SCALE GENOMIC DNA]</scope>
    <source>
        <strain evidence="2">J</strain>
    </source>
</reference>
<dbReference type="Gene3D" id="1.10.10.1200">
    <property type="entry name" value="MAGE homology domain, winged helix WH1 motif"/>
    <property type="match status" value="1"/>
</dbReference>
<sequence>MPLMSKVYGSLPSRGQNTLVFGFQLEEIDTKIHIYILTNKLQRVQGDGMRVFSKKTPKSWTTQYKDAQDQTQVDGC</sequence>
<accession>A0A974CS15</accession>
<dbReference type="Proteomes" id="UP000694892">
    <property type="component" value="Chromosome 5S"/>
</dbReference>
<evidence type="ECO:0000313" key="2">
    <source>
        <dbReference type="Proteomes" id="UP000694892"/>
    </source>
</evidence>